<evidence type="ECO:0000313" key="1">
    <source>
        <dbReference type="EMBL" id="KFW98772.1"/>
    </source>
</evidence>
<sequence length="150" mass="17684">MKNVKIHTIGFTKKTAEHFFNALKKNGVIRIIDTRLNNYSQLSGFAKAKDLEFFLKKICDIDYVYRSELAPTKKILDDYKDKKITWEQYSIEYLSLMEQRLISSKLSSIDVDNGCLLCSEDKPHHCHRRLLAEYLKQQWSNQKTNINHIL</sequence>
<proteinExistence type="predicted"/>
<evidence type="ECO:0000313" key="2">
    <source>
        <dbReference type="Proteomes" id="UP000032874"/>
    </source>
</evidence>
<dbReference type="Pfam" id="PF04343">
    <property type="entry name" value="DUF488"/>
    <property type="match status" value="1"/>
</dbReference>
<accession>A0A093TRW3</accession>
<dbReference type="PANTHER" id="PTHR39337:SF1">
    <property type="entry name" value="BLR5642 PROTEIN"/>
    <property type="match status" value="1"/>
</dbReference>
<reference evidence="1 2" key="1">
    <citation type="submission" date="2014-08" db="EMBL/GenBank/DDBJ databases">
        <title>Genome sequences of NCPPB Pectobacterium isolates.</title>
        <authorList>
            <person name="Glover R.H."/>
            <person name="Sapp M."/>
            <person name="Elphinstone J."/>
        </authorList>
    </citation>
    <scope>NUCLEOTIDE SEQUENCE [LARGE SCALE GENOMIC DNA]</scope>
    <source>
        <strain evidence="1 2">NCPPB 2795</strain>
    </source>
</reference>
<dbReference type="EMBL" id="JQHM01000026">
    <property type="protein sequence ID" value="KFW98772.1"/>
    <property type="molecule type" value="Genomic_DNA"/>
</dbReference>
<dbReference type="RefSeq" id="WP_039326108.1">
    <property type="nucleotide sequence ID" value="NZ_JQHM01000026.1"/>
</dbReference>
<comment type="caution">
    <text evidence="1">The sequence shown here is derived from an EMBL/GenBank/DDBJ whole genome shotgun (WGS) entry which is preliminary data.</text>
</comment>
<dbReference type="InterPro" id="IPR007438">
    <property type="entry name" value="DUF488"/>
</dbReference>
<dbReference type="STRING" id="55207.KP22_21105"/>
<dbReference type="eggNOG" id="COG5483">
    <property type="taxonomic scope" value="Bacteria"/>
</dbReference>
<protein>
    <recommendedName>
        <fullName evidence="3">DUF488 domain-containing protein</fullName>
    </recommendedName>
</protein>
<dbReference type="AlphaFoldDB" id="A0A093TRW3"/>
<evidence type="ECO:0008006" key="3">
    <source>
        <dbReference type="Google" id="ProtNLM"/>
    </source>
</evidence>
<name>A0A093TRW3_9GAMM</name>
<gene>
    <name evidence="1" type="ORF">KP22_21105</name>
</gene>
<dbReference type="PANTHER" id="PTHR39337">
    <property type="entry name" value="BLR5642 PROTEIN"/>
    <property type="match status" value="1"/>
</dbReference>
<dbReference type="Proteomes" id="UP000032874">
    <property type="component" value="Unassembled WGS sequence"/>
</dbReference>
<organism evidence="1 2">
    <name type="scientific">Pectobacterium betavasculorum</name>
    <dbReference type="NCBI Taxonomy" id="55207"/>
    <lineage>
        <taxon>Bacteria</taxon>
        <taxon>Pseudomonadati</taxon>
        <taxon>Pseudomonadota</taxon>
        <taxon>Gammaproteobacteria</taxon>
        <taxon>Enterobacterales</taxon>
        <taxon>Pectobacteriaceae</taxon>
        <taxon>Pectobacterium</taxon>
    </lineage>
</organism>